<sequence length="247" mass="27717">MNTTLFSVARAICLILLLSLSCISEAQQSTAVPAPAHATAKSWGKHGMVVFGGKPALFASHMPMFHAPHDLQVVVQFHLADTKVHDELAQALINKSQFWSLDPEDFDLQRLSSAPATPLTKFSADFFEGHFERGGQQRYLGQTVIVDKVMMFRPLKMENKTETQGQYHVIGQGKERFLVKEIDRRPDFDVIFKLNEFVKPNLPNIIKLPTTNLAFPEASSLKKPLLSAKNTHRSPGVVLYFETEDLK</sequence>
<keyword evidence="1" id="KW-0732">Signal</keyword>
<reference evidence="2" key="1">
    <citation type="submission" date="2020-08" db="EMBL/GenBank/DDBJ databases">
        <title>Novel species isolated from subtropical streams in China.</title>
        <authorList>
            <person name="Lu H."/>
        </authorList>
    </citation>
    <scope>NUCLEOTIDE SEQUENCE</scope>
    <source>
        <strain evidence="2">LX22W</strain>
    </source>
</reference>
<dbReference type="EMBL" id="JACOFZ010000003">
    <property type="protein sequence ID" value="MBC3881917.1"/>
    <property type="molecule type" value="Genomic_DNA"/>
</dbReference>
<feature type="signal peptide" evidence="1">
    <location>
        <begin position="1"/>
        <end position="26"/>
    </location>
</feature>
<dbReference type="Proteomes" id="UP000627446">
    <property type="component" value="Unassembled WGS sequence"/>
</dbReference>
<protein>
    <submittedName>
        <fullName evidence="2">Uncharacterized protein</fullName>
    </submittedName>
</protein>
<organism evidence="2 3">
    <name type="scientific">Undibacterium nitidum</name>
    <dbReference type="NCBI Taxonomy" id="2762298"/>
    <lineage>
        <taxon>Bacteria</taxon>
        <taxon>Pseudomonadati</taxon>
        <taxon>Pseudomonadota</taxon>
        <taxon>Betaproteobacteria</taxon>
        <taxon>Burkholderiales</taxon>
        <taxon>Oxalobacteraceae</taxon>
        <taxon>Undibacterium</taxon>
    </lineage>
</organism>
<comment type="caution">
    <text evidence="2">The sequence shown here is derived from an EMBL/GenBank/DDBJ whole genome shotgun (WGS) entry which is preliminary data.</text>
</comment>
<proteinExistence type="predicted"/>
<evidence type="ECO:0000256" key="1">
    <source>
        <dbReference type="SAM" id="SignalP"/>
    </source>
</evidence>
<dbReference type="AlphaFoldDB" id="A0A923HSV4"/>
<feature type="chain" id="PRO_5037364311" evidence="1">
    <location>
        <begin position="27"/>
        <end position="247"/>
    </location>
</feature>
<name>A0A923HSV4_9BURK</name>
<gene>
    <name evidence="2" type="ORF">H8K36_11060</name>
</gene>
<dbReference type="RefSeq" id="WP_186916426.1">
    <property type="nucleotide sequence ID" value="NZ_JACOFZ010000003.1"/>
</dbReference>
<evidence type="ECO:0000313" key="2">
    <source>
        <dbReference type="EMBL" id="MBC3881917.1"/>
    </source>
</evidence>
<keyword evidence="3" id="KW-1185">Reference proteome</keyword>
<evidence type="ECO:0000313" key="3">
    <source>
        <dbReference type="Proteomes" id="UP000627446"/>
    </source>
</evidence>
<accession>A0A923HSV4</accession>